<evidence type="ECO:0000256" key="1">
    <source>
        <dbReference type="ARBA" id="ARBA00004496"/>
    </source>
</evidence>
<dbReference type="Pfam" id="PF03416">
    <property type="entry name" value="Peptidase_C54"/>
    <property type="match status" value="1"/>
</dbReference>
<dbReference type="GO" id="GO:0005737">
    <property type="term" value="C:cytoplasm"/>
    <property type="evidence" value="ECO:0007669"/>
    <property type="project" value="UniProtKB-SubCell"/>
</dbReference>
<comment type="function">
    <text evidence="12">Cysteine protease that plays a key role in autophagy by mediating both proteolytic activation and delipidation of ATG8 family proteins. The protease activity is required for proteolytic activation of ATG8 family proteins: cleaves the C-terminal amino acid of ATG8 proteins to reveal a C-terminal glycine. Exposure of the glycine at the C-terminus is essential for ATG8 proteins conjugation to phosphatidylethanolamine (PE) and insertion to membranes, which is necessary for autophagy. In addition to the protease activity, also mediates delipidation of PE-conjugated ATG8 proteins.</text>
</comment>
<dbReference type="InterPro" id="IPR046792">
    <property type="entry name" value="Peptidase_C54_cat"/>
</dbReference>
<organism evidence="16 17">
    <name type="scientific">Spirodela intermedia</name>
    <name type="common">Intermediate duckweed</name>
    <dbReference type="NCBI Taxonomy" id="51605"/>
    <lineage>
        <taxon>Eukaryota</taxon>
        <taxon>Viridiplantae</taxon>
        <taxon>Streptophyta</taxon>
        <taxon>Embryophyta</taxon>
        <taxon>Tracheophyta</taxon>
        <taxon>Spermatophyta</taxon>
        <taxon>Magnoliopsida</taxon>
        <taxon>Liliopsida</taxon>
        <taxon>Araceae</taxon>
        <taxon>Lemnoideae</taxon>
        <taxon>Spirodela</taxon>
    </lineage>
</organism>
<evidence type="ECO:0000256" key="6">
    <source>
        <dbReference type="ARBA" id="ARBA00022801"/>
    </source>
</evidence>
<evidence type="ECO:0000256" key="8">
    <source>
        <dbReference type="ARBA" id="ARBA00022927"/>
    </source>
</evidence>
<evidence type="ECO:0000256" key="9">
    <source>
        <dbReference type="ARBA" id="ARBA00023006"/>
    </source>
</evidence>
<dbReference type="PANTHER" id="PTHR22624:SF49">
    <property type="entry name" value="CYSTEINE PROTEASE"/>
    <property type="match status" value="1"/>
</dbReference>
<evidence type="ECO:0000256" key="5">
    <source>
        <dbReference type="ARBA" id="ARBA00022670"/>
    </source>
</evidence>
<keyword evidence="8 13" id="KW-0653">Protein transport</keyword>
<dbReference type="GO" id="GO:0035973">
    <property type="term" value="P:aggrephagy"/>
    <property type="evidence" value="ECO:0007669"/>
    <property type="project" value="TreeGrafter"/>
</dbReference>
<dbReference type="AlphaFoldDB" id="A0A7I8L257"/>
<keyword evidence="7" id="KW-0788">Thiol protease</keyword>
<evidence type="ECO:0000256" key="3">
    <source>
        <dbReference type="ARBA" id="ARBA00022448"/>
    </source>
</evidence>
<dbReference type="OrthoDB" id="2960936at2759"/>
<evidence type="ECO:0000256" key="14">
    <source>
        <dbReference type="SAM" id="MobiDB-lite"/>
    </source>
</evidence>
<dbReference type="GO" id="GO:0000423">
    <property type="term" value="P:mitophagy"/>
    <property type="evidence" value="ECO:0007669"/>
    <property type="project" value="TreeGrafter"/>
</dbReference>
<dbReference type="SUPFAM" id="SSF54001">
    <property type="entry name" value="Cysteine proteinases"/>
    <property type="match status" value="1"/>
</dbReference>
<keyword evidence="3" id="KW-0813">Transport</keyword>
<dbReference type="GO" id="GO:0015031">
    <property type="term" value="P:protein transport"/>
    <property type="evidence" value="ECO:0007669"/>
    <property type="project" value="UniProtKB-KW"/>
</dbReference>
<keyword evidence="6 13" id="KW-0378">Hydrolase</keyword>
<evidence type="ECO:0000256" key="13">
    <source>
        <dbReference type="RuleBase" id="RU363115"/>
    </source>
</evidence>
<dbReference type="EC" id="3.4.22.-" evidence="13"/>
<proteinExistence type="inferred from homology"/>
<gene>
    <name evidence="16" type="ORF">SI8410_10014066</name>
</gene>
<keyword evidence="17" id="KW-1185">Reference proteome</keyword>
<keyword evidence="9 13" id="KW-0072">Autophagy</keyword>
<evidence type="ECO:0000259" key="15">
    <source>
        <dbReference type="Pfam" id="PF03416"/>
    </source>
</evidence>
<feature type="region of interest" description="Disordered" evidence="14">
    <location>
        <begin position="1"/>
        <end position="37"/>
    </location>
</feature>
<dbReference type="GO" id="GO:0034727">
    <property type="term" value="P:piecemeal microautophagy of the nucleus"/>
    <property type="evidence" value="ECO:0007669"/>
    <property type="project" value="TreeGrafter"/>
</dbReference>
<dbReference type="Proteomes" id="UP000663760">
    <property type="component" value="Chromosome 10"/>
</dbReference>
<feature type="domain" description="Peptidase C54 catalytic" evidence="15">
    <location>
        <begin position="132"/>
        <end position="418"/>
    </location>
</feature>
<dbReference type="GO" id="GO:0019786">
    <property type="term" value="F:protein-phosphatidylethanolamide deconjugating activity"/>
    <property type="evidence" value="ECO:0007669"/>
    <property type="project" value="InterPro"/>
</dbReference>
<dbReference type="EMBL" id="LR746273">
    <property type="protein sequence ID" value="CAA7403388.1"/>
    <property type="molecule type" value="Genomic_DNA"/>
</dbReference>
<evidence type="ECO:0000256" key="2">
    <source>
        <dbReference type="ARBA" id="ARBA00010958"/>
    </source>
</evidence>
<dbReference type="InterPro" id="IPR005078">
    <property type="entry name" value="Peptidase_C54"/>
</dbReference>
<comment type="catalytic activity">
    <reaction evidence="10">
        <text>[protein]-C-terminal L-amino acid-glycyl-phosphatidylethanolamide + H2O = [protein]-C-terminal L-amino acid-glycine + a 1,2-diacyl-sn-glycero-3-phosphoethanolamine</text>
        <dbReference type="Rhea" id="RHEA:67548"/>
        <dbReference type="Rhea" id="RHEA-COMP:17323"/>
        <dbReference type="Rhea" id="RHEA-COMP:17324"/>
        <dbReference type="ChEBI" id="CHEBI:15377"/>
        <dbReference type="ChEBI" id="CHEBI:64612"/>
        <dbReference type="ChEBI" id="CHEBI:172940"/>
        <dbReference type="ChEBI" id="CHEBI:172941"/>
    </reaction>
    <physiologicalReaction direction="left-to-right" evidence="10">
        <dbReference type="Rhea" id="RHEA:67549"/>
    </physiologicalReaction>
</comment>
<evidence type="ECO:0000256" key="11">
    <source>
        <dbReference type="ARBA" id="ARBA00038724"/>
    </source>
</evidence>
<feature type="region of interest" description="Disordered" evidence="14">
    <location>
        <begin position="448"/>
        <end position="469"/>
    </location>
</feature>
<comment type="similarity">
    <text evidence="2 13">Belongs to the peptidase C54 family.</text>
</comment>
<keyword evidence="4 13" id="KW-0963">Cytoplasm</keyword>
<evidence type="ECO:0000256" key="7">
    <source>
        <dbReference type="ARBA" id="ARBA00022807"/>
    </source>
</evidence>
<dbReference type="GO" id="GO:0016485">
    <property type="term" value="P:protein processing"/>
    <property type="evidence" value="ECO:0007669"/>
    <property type="project" value="TreeGrafter"/>
</dbReference>
<name>A0A7I8L257_SPIIN</name>
<evidence type="ECO:0000256" key="4">
    <source>
        <dbReference type="ARBA" id="ARBA00022490"/>
    </source>
</evidence>
<comment type="subcellular location">
    <subcellularLocation>
        <location evidence="1 13">Cytoplasm</location>
    </subcellularLocation>
</comment>
<comment type="subunit">
    <text evidence="11">Interacts with ATG8.</text>
</comment>
<feature type="compositionally biased region" description="Basic and acidic residues" evidence="14">
    <location>
        <begin position="460"/>
        <end position="469"/>
    </location>
</feature>
<dbReference type="GO" id="GO:0004197">
    <property type="term" value="F:cysteine-type endopeptidase activity"/>
    <property type="evidence" value="ECO:0007669"/>
    <property type="project" value="TreeGrafter"/>
</dbReference>
<evidence type="ECO:0000313" key="17">
    <source>
        <dbReference type="Proteomes" id="UP000663760"/>
    </source>
</evidence>
<keyword evidence="5 13" id="KW-0645">Protease</keyword>
<sequence length="469" mass="51171">MTGLPERDVASTFPAGSSTASSSSEQEPDQTKPSKASSWASIFSTPFSISDVYSSLSPTETKERRARAHGWTSSVRRAITSVSMRRLHERILGMGKTDVTSSGSEIWFLGACYRVSSGESSSESVHDEGLSGFLNDFSSRIWITYRKGFDPVDDLRLTSDVNWGCMIRSSQMLVAQALLFHHLGRNWRRPQQTPYDPEYIELLHLFGDSIASAFSIHNLLQAGKGYGLAAGAWVGPYAMCRAWETLAHARKEPGELHEAGQPLPMAVYVVSGDEDGERGGAPVLCVDIASRLCSELSMGEANWAPILLLVPLVLGLDKVNPRYIPLLWETFTFPQSLGVVGGKPGASTYIVGVQDDKALYLDPHLVQPVVDIKRGDLEADTSSYHCSTVRQLPLDQLDPSLAIGFYCRDRGDFEDFCARAIDLEEKSNGAPLFTVAAFLEPSSRTAAAAAVNGETSSESGHPEDDWQLL</sequence>
<protein>
    <recommendedName>
        <fullName evidence="13">Cysteine protease</fullName>
        <ecNumber evidence="13">3.4.22.-</ecNumber>
    </recommendedName>
</protein>
<evidence type="ECO:0000256" key="10">
    <source>
        <dbReference type="ARBA" id="ARBA00029362"/>
    </source>
</evidence>
<dbReference type="GO" id="GO:0000045">
    <property type="term" value="P:autophagosome assembly"/>
    <property type="evidence" value="ECO:0007669"/>
    <property type="project" value="TreeGrafter"/>
</dbReference>
<evidence type="ECO:0000256" key="12">
    <source>
        <dbReference type="ARBA" id="ARBA00045891"/>
    </source>
</evidence>
<dbReference type="InterPro" id="IPR038765">
    <property type="entry name" value="Papain-like_cys_pep_sf"/>
</dbReference>
<reference evidence="16" key="1">
    <citation type="submission" date="2020-02" db="EMBL/GenBank/DDBJ databases">
        <authorList>
            <person name="Scholz U."/>
            <person name="Mascher M."/>
            <person name="Fiebig A."/>
        </authorList>
    </citation>
    <scope>NUCLEOTIDE SEQUENCE</scope>
</reference>
<evidence type="ECO:0000313" key="16">
    <source>
        <dbReference type="EMBL" id="CAA7403388.1"/>
    </source>
</evidence>
<feature type="compositionally biased region" description="Low complexity" evidence="14">
    <location>
        <begin position="10"/>
        <end position="24"/>
    </location>
</feature>
<accession>A0A7I8L257</accession>
<dbReference type="PANTHER" id="PTHR22624">
    <property type="entry name" value="CYSTEINE PROTEASE ATG4"/>
    <property type="match status" value="1"/>
</dbReference>